<feature type="domain" description="NAD-dependent epimerase/dehydratase" evidence="1">
    <location>
        <begin position="18"/>
        <end position="230"/>
    </location>
</feature>
<dbReference type="InterPro" id="IPR050177">
    <property type="entry name" value="Lipid_A_modif_metabolic_enz"/>
</dbReference>
<dbReference type="RefSeq" id="WP_344732820.1">
    <property type="nucleotide sequence ID" value="NZ_BAAAZH010000012.1"/>
</dbReference>
<gene>
    <name evidence="2" type="ORF">GCM10022215_16330</name>
</gene>
<evidence type="ECO:0000259" key="1">
    <source>
        <dbReference type="Pfam" id="PF01370"/>
    </source>
</evidence>
<name>A0ABP7XHT1_9ACTN</name>
<keyword evidence="3" id="KW-1185">Reference proteome</keyword>
<dbReference type="EMBL" id="BAAAZH010000012">
    <property type="protein sequence ID" value="GAA4116562.1"/>
    <property type="molecule type" value="Genomic_DNA"/>
</dbReference>
<accession>A0ABP7XHT1</accession>
<evidence type="ECO:0000313" key="2">
    <source>
        <dbReference type="EMBL" id="GAA4116562.1"/>
    </source>
</evidence>
<evidence type="ECO:0000313" key="3">
    <source>
        <dbReference type="Proteomes" id="UP001501495"/>
    </source>
</evidence>
<comment type="caution">
    <text evidence="2">The sequence shown here is derived from an EMBL/GenBank/DDBJ whole genome shotgun (WGS) entry which is preliminary data.</text>
</comment>
<reference evidence="3" key="1">
    <citation type="journal article" date="2019" name="Int. J. Syst. Evol. Microbiol.">
        <title>The Global Catalogue of Microorganisms (GCM) 10K type strain sequencing project: providing services to taxonomists for standard genome sequencing and annotation.</title>
        <authorList>
            <consortium name="The Broad Institute Genomics Platform"/>
            <consortium name="The Broad Institute Genome Sequencing Center for Infectious Disease"/>
            <person name="Wu L."/>
            <person name="Ma J."/>
        </authorList>
    </citation>
    <scope>NUCLEOTIDE SEQUENCE [LARGE SCALE GENOMIC DNA]</scope>
    <source>
        <strain evidence="3">JCM 16703</strain>
    </source>
</reference>
<dbReference type="Gene3D" id="3.40.50.720">
    <property type="entry name" value="NAD(P)-binding Rossmann-like Domain"/>
    <property type="match status" value="1"/>
</dbReference>
<dbReference type="SUPFAM" id="SSF51735">
    <property type="entry name" value="NAD(P)-binding Rossmann-fold domains"/>
    <property type="match status" value="1"/>
</dbReference>
<dbReference type="PANTHER" id="PTHR43245">
    <property type="entry name" value="BIFUNCTIONAL POLYMYXIN RESISTANCE PROTEIN ARNA"/>
    <property type="match status" value="1"/>
</dbReference>
<dbReference type="InterPro" id="IPR001509">
    <property type="entry name" value="Epimerase_deHydtase"/>
</dbReference>
<dbReference type="Proteomes" id="UP001501495">
    <property type="component" value="Unassembled WGS sequence"/>
</dbReference>
<dbReference type="InterPro" id="IPR036291">
    <property type="entry name" value="NAD(P)-bd_dom_sf"/>
</dbReference>
<protein>
    <submittedName>
        <fullName evidence="2">NAD(P)-dependent oxidoreductase</fullName>
    </submittedName>
</protein>
<dbReference type="Pfam" id="PF01370">
    <property type="entry name" value="Epimerase"/>
    <property type="match status" value="1"/>
</dbReference>
<organism evidence="2 3">
    <name type="scientific">Nocardioides fonticola</name>
    <dbReference type="NCBI Taxonomy" id="450363"/>
    <lineage>
        <taxon>Bacteria</taxon>
        <taxon>Bacillati</taxon>
        <taxon>Actinomycetota</taxon>
        <taxon>Actinomycetes</taxon>
        <taxon>Propionibacteriales</taxon>
        <taxon>Nocardioidaceae</taxon>
        <taxon>Nocardioides</taxon>
    </lineage>
</organism>
<sequence length="335" mass="35545">MTDDPRQPHQDDAAPDAVFITGARGFIGRTLAAHLRERGSRVAGVDVAADPSTGVVAGDITEPDGWTSSIVPGAVVVHTAALVSNTPTLAEAWRVNTLGTRRVLDAAIAAGARRFVYVSSVRAFSDLGFPDQVTEEHPLRPDGNPYVDTRIAAEQAVLQAHAAGEMEVVVVRPGDVYGPGSRPWTILPVEMMKARRFVLPAGGRGIFSPVYVDDLVSGLTLTATHPAAAGQVFTLSGGIGVTNREFFGHYARMLGQRGPLCLPTPVALALATASDRAARLAGGETEANPTAVRYFLRTGTYSIAKARRLLGYEPQVDLAEGMARTEAWLREQGLV</sequence>
<proteinExistence type="predicted"/>